<evidence type="ECO:0000256" key="1">
    <source>
        <dbReference type="SAM" id="MobiDB-lite"/>
    </source>
</evidence>
<feature type="region of interest" description="Disordered" evidence="1">
    <location>
        <begin position="1"/>
        <end position="35"/>
    </location>
</feature>
<feature type="region of interest" description="Disordered" evidence="1">
    <location>
        <begin position="82"/>
        <end position="104"/>
    </location>
</feature>
<name>Q504W3_HUMAN</name>
<dbReference type="EMBL" id="BC094733">
    <property type="protein sequence ID" value="AAH94733.1"/>
    <property type="molecule type" value="mRNA"/>
</dbReference>
<protein>
    <submittedName>
        <fullName evidence="2">Uncharacterized protein</fullName>
    </submittedName>
</protein>
<reference evidence="2" key="1">
    <citation type="journal article" date="2004" name="Genome Res.">
        <title>The status, quality, and expansion of the NIH full-length cDNA project: the Mammalian Gene Collection (MGC).</title>
        <authorList>
            <consortium name="The MGC Project Team"/>
            <person name="Gerhard D.S."/>
            <person name="Wagner L."/>
            <person name="Feingold E.A."/>
            <person name="Shenmen C.M."/>
            <person name="Grouse L.H."/>
            <person name="Schuler G."/>
            <person name="Klein S.L."/>
            <person name="Old S."/>
            <person name="Rasooly R."/>
            <person name="Good P."/>
            <person name="Guyer M."/>
            <person name="Peck A.M."/>
            <person name="Derge J.G."/>
            <person name="Lipman D."/>
            <person name="Collins F.S."/>
            <person name="Jang W."/>
            <person name="Sherry S."/>
            <person name="Feolo M."/>
            <person name="Misquitta L."/>
            <person name="Lee E."/>
            <person name="Rotmistrovsky K."/>
            <person name="Greenhut S.F."/>
            <person name="Schaefer C.F."/>
            <person name="Buetow K."/>
            <person name="Bonner T.I."/>
            <person name="Haussler D."/>
            <person name="Kent J."/>
            <person name="Kiekhaus M."/>
            <person name="Furey T."/>
            <person name="Brent M."/>
            <person name="Prange C."/>
            <person name="Schreiber K."/>
            <person name="Shapiro N."/>
            <person name="Bhat N.K."/>
            <person name="Hopkins R.F."/>
            <person name="Hsie F."/>
            <person name="Driscoll T."/>
            <person name="Soares M.B."/>
            <person name="Casavant T.L."/>
            <person name="Scheetz T.E."/>
            <person name="Brown-stein M.J."/>
            <person name="Usdin T.B."/>
            <person name="Toshiyuki S."/>
            <person name="Carninci P."/>
            <person name="Piao Y."/>
            <person name="Dudekula D.B."/>
            <person name="Ko M.S."/>
            <person name="Kawakami K."/>
            <person name="Suzuki Y."/>
            <person name="Sugano S."/>
            <person name="Gruber C.E."/>
            <person name="Smith M.R."/>
            <person name="Simmons B."/>
            <person name="Moore T."/>
            <person name="Waterman R."/>
            <person name="Johnson S.L."/>
            <person name="Ruan Y."/>
            <person name="Wei C.L."/>
            <person name="Mathavan S."/>
            <person name="Gunaratne P.H."/>
            <person name="Wu J."/>
            <person name="Garcia A.M."/>
            <person name="Hulyk S.W."/>
            <person name="Fuh E."/>
            <person name="Yuan Y."/>
            <person name="Sneed A."/>
            <person name="Kowis C."/>
            <person name="Hodgson A."/>
            <person name="Muzny D.M."/>
            <person name="McPherson J."/>
            <person name="Gibbs R.A."/>
            <person name="Fahey J."/>
            <person name="Helton E."/>
            <person name="Ketteman M."/>
            <person name="Madan A."/>
            <person name="Rodrigues S."/>
            <person name="Sanchez A."/>
            <person name="Whiting M."/>
            <person name="Madari A."/>
            <person name="Young A.C."/>
            <person name="Wetherby K.D."/>
            <person name="Granite S.J."/>
            <person name="Kwong P.N."/>
            <person name="Brinkley C.P."/>
            <person name="Pearson R.L."/>
            <person name="Bouffard G.G."/>
            <person name="Blakesly R.W."/>
            <person name="Green E.D."/>
            <person name="Dickson M.C."/>
            <person name="Rodriguez A.C."/>
            <person name="Grimwood J."/>
            <person name="Schmutz J."/>
            <person name="Myers R.M."/>
            <person name="Butterfield Y.S."/>
            <person name="Griffith M."/>
            <person name="Griffith O.L."/>
            <person name="Krzywinski M.I."/>
            <person name="Liao N."/>
            <person name="Morin R."/>
            <person name="Morrin R."/>
            <person name="Palmquist D."/>
            <person name="Petrescu A.S."/>
            <person name="Skalska U."/>
            <person name="Smailus D.E."/>
            <person name="Stott J.M."/>
            <person name="Schnerch A."/>
            <person name="Schein J.E."/>
            <person name="Jones S.J."/>
            <person name="Holt R.A."/>
            <person name="Baross A."/>
            <person name="Marra M.A."/>
            <person name="Clifton S."/>
            <person name="Makowski K.A."/>
            <person name="Bosak S."/>
            <person name="Malek J."/>
        </authorList>
    </citation>
    <scope>NUCLEOTIDE SEQUENCE [LARGE SCALE MRNA]</scope>
    <source>
        <tissue evidence="2">Placenta</tissue>
    </source>
</reference>
<evidence type="ECO:0000313" key="2">
    <source>
        <dbReference type="EMBL" id="AAH94733.1"/>
    </source>
</evidence>
<sequence>FRARGPDGRGSGRTRAGRAPGREPRAPRCPDGGGVAARAARLLSSRRSGSWPPTHALWPDLRSRARRLLLFLSLADLLSARCPPSPTPAPSSGPWPLRSTCTSASSAPRAGLAQIACFGPSMSSAGGSRWSSLWQPSP</sequence>
<proteinExistence type="evidence at transcript level"/>
<organism evidence="2">
    <name type="scientific">Homo sapiens</name>
    <name type="common">Human</name>
    <dbReference type="NCBI Taxonomy" id="9606"/>
    <lineage>
        <taxon>Eukaryota</taxon>
        <taxon>Metazoa</taxon>
        <taxon>Chordata</taxon>
        <taxon>Craniata</taxon>
        <taxon>Vertebrata</taxon>
        <taxon>Euteleostomi</taxon>
        <taxon>Mammalia</taxon>
        <taxon>Eutheria</taxon>
        <taxon>Euarchontoglires</taxon>
        <taxon>Primates</taxon>
        <taxon>Haplorrhini</taxon>
        <taxon>Catarrhini</taxon>
        <taxon>Hominidae</taxon>
        <taxon>Homo</taxon>
    </lineage>
</organism>
<feature type="non-terminal residue" evidence="2">
    <location>
        <position position="1"/>
    </location>
</feature>
<accession>Q504W3</accession>
<dbReference type="AlphaFoldDB" id="Q504W3"/>
<feature type="compositionally biased region" description="Pro residues" evidence="1">
    <location>
        <begin position="83"/>
        <end position="93"/>
    </location>
</feature>